<name>A0A1D1UU21_RAMVA</name>
<comment type="caution">
    <text evidence="6">The sequence shown here is derived from an EMBL/GenBank/DDBJ whole genome shotgun (WGS) entry which is preliminary data.</text>
</comment>
<dbReference type="SUPFAM" id="SSF51161">
    <property type="entry name" value="Trimeric LpxA-like enzymes"/>
    <property type="match status" value="1"/>
</dbReference>
<dbReference type="PANTHER" id="PTHR46126">
    <property type="entry name" value="DYNACTIN SUBUNIT 5"/>
    <property type="match status" value="1"/>
</dbReference>
<dbReference type="GO" id="GO:0005869">
    <property type="term" value="C:dynactin complex"/>
    <property type="evidence" value="ECO:0007669"/>
    <property type="project" value="TreeGrafter"/>
</dbReference>
<organism evidence="6 7">
    <name type="scientific">Ramazzottius varieornatus</name>
    <name type="common">Water bear</name>
    <name type="synonym">Tardigrade</name>
    <dbReference type="NCBI Taxonomy" id="947166"/>
    <lineage>
        <taxon>Eukaryota</taxon>
        <taxon>Metazoa</taxon>
        <taxon>Ecdysozoa</taxon>
        <taxon>Tardigrada</taxon>
        <taxon>Eutardigrada</taxon>
        <taxon>Parachela</taxon>
        <taxon>Hypsibioidea</taxon>
        <taxon>Ramazzottiidae</taxon>
        <taxon>Ramazzottius</taxon>
    </lineage>
</organism>
<dbReference type="AlphaFoldDB" id="A0A1D1UU21"/>
<evidence type="ECO:0000256" key="3">
    <source>
        <dbReference type="ARBA" id="ARBA00023212"/>
    </source>
</evidence>
<dbReference type="InterPro" id="IPR011004">
    <property type="entry name" value="Trimer_LpxA-like_sf"/>
</dbReference>
<evidence type="ECO:0000256" key="5">
    <source>
        <dbReference type="ARBA" id="ARBA00034865"/>
    </source>
</evidence>
<keyword evidence="3" id="KW-0206">Cytoskeleton</keyword>
<dbReference type="CDD" id="cd03359">
    <property type="entry name" value="LbH_Dynactin_5"/>
    <property type="match status" value="1"/>
</dbReference>
<comment type="similarity">
    <text evidence="4">Belongs to the dynactin subunits 5/6 family. Dynactin subunit 5 subfamily.</text>
</comment>
<keyword evidence="2" id="KW-0963">Cytoplasm</keyword>
<dbReference type="OrthoDB" id="417208at2759"/>
<reference evidence="6 7" key="1">
    <citation type="journal article" date="2016" name="Nat. Commun.">
        <title>Extremotolerant tardigrade genome and improved radiotolerance of human cultured cells by tardigrade-unique protein.</title>
        <authorList>
            <person name="Hashimoto T."/>
            <person name="Horikawa D.D."/>
            <person name="Saito Y."/>
            <person name="Kuwahara H."/>
            <person name="Kozuka-Hata H."/>
            <person name="Shin-I T."/>
            <person name="Minakuchi Y."/>
            <person name="Ohishi K."/>
            <person name="Motoyama A."/>
            <person name="Aizu T."/>
            <person name="Enomoto A."/>
            <person name="Kondo K."/>
            <person name="Tanaka S."/>
            <person name="Hara Y."/>
            <person name="Koshikawa S."/>
            <person name="Sagara H."/>
            <person name="Miura T."/>
            <person name="Yokobori S."/>
            <person name="Miyagawa K."/>
            <person name="Suzuki Y."/>
            <person name="Kubo T."/>
            <person name="Oyama M."/>
            <person name="Kohara Y."/>
            <person name="Fujiyama A."/>
            <person name="Arakawa K."/>
            <person name="Katayama T."/>
            <person name="Toyoda A."/>
            <person name="Kunieda T."/>
        </authorList>
    </citation>
    <scope>NUCLEOTIDE SEQUENCE [LARGE SCALE GENOMIC DNA]</scope>
    <source>
        <strain evidence="6 7">YOKOZUNA-1</strain>
    </source>
</reference>
<evidence type="ECO:0000313" key="7">
    <source>
        <dbReference type="Proteomes" id="UP000186922"/>
    </source>
</evidence>
<sequence length="194" mass="21451">MFEMEERFYYPKDFVETNTGNKVNKKTILCGSQQILLSGKSILEQDSVIRADLAAVRIGKFFVLGRGAVLKPSYKTLNKPAVNTQSGATGLNFMYSSMNIGEYVFVNENSFVQASMIGNHVYIGQNCVVSRGVIIRDCVSIADNTYVPPDTVIPPFAVFAGNIGKQIGELPDCMSDLMEEFSTAYYTKLIPIRS</sequence>
<gene>
    <name evidence="6" type="primary">RvY_02198</name>
    <name evidence="6" type="synonym">RvY_02198.1</name>
    <name evidence="6" type="ORF">RvY_02198-1</name>
</gene>
<proteinExistence type="inferred from homology"/>
<evidence type="ECO:0000256" key="2">
    <source>
        <dbReference type="ARBA" id="ARBA00022490"/>
    </source>
</evidence>
<protein>
    <recommendedName>
        <fullName evidence="5">Dynactin subunit 5</fullName>
    </recommendedName>
</protein>
<dbReference type="STRING" id="947166.A0A1D1UU21"/>
<dbReference type="EMBL" id="BDGG01000001">
    <property type="protein sequence ID" value="GAU89678.1"/>
    <property type="molecule type" value="Genomic_DNA"/>
</dbReference>
<dbReference type="InterPro" id="IPR047125">
    <property type="entry name" value="DCTN5"/>
</dbReference>
<evidence type="ECO:0000256" key="4">
    <source>
        <dbReference type="ARBA" id="ARBA00034706"/>
    </source>
</evidence>
<keyword evidence="7" id="KW-1185">Reference proteome</keyword>
<accession>A0A1D1UU21</accession>
<evidence type="ECO:0000313" key="6">
    <source>
        <dbReference type="EMBL" id="GAU89678.1"/>
    </source>
</evidence>
<dbReference type="PANTHER" id="PTHR46126:SF1">
    <property type="entry name" value="DYNACTIN SUBUNIT 5"/>
    <property type="match status" value="1"/>
</dbReference>
<dbReference type="Proteomes" id="UP000186922">
    <property type="component" value="Unassembled WGS sequence"/>
</dbReference>
<dbReference type="Pfam" id="PF21711">
    <property type="entry name" value="DCTN5"/>
    <property type="match status" value="1"/>
</dbReference>
<dbReference type="Gene3D" id="2.160.10.10">
    <property type="entry name" value="Hexapeptide repeat proteins"/>
    <property type="match status" value="1"/>
</dbReference>
<comment type="subcellular location">
    <subcellularLocation>
        <location evidence="1">Cytoplasm</location>
        <location evidence="1">Cytoskeleton</location>
    </subcellularLocation>
</comment>
<evidence type="ECO:0000256" key="1">
    <source>
        <dbReference type="ARBA" id="ARBA00004245"/>
    </source>
</evidence>